<gene>
    <name evidence="3" type="ORF">RFN57_03440</name>
</gene>
<evidence type="ECO:0008006" key="5">
    <source>
        <dbReference type="Google" id="ProtNLM"/>
    </source>
</evidence>
<dbReference type="RefSeq" id="WP_191848637.1">
    <property type="nucleotide sequence ID" value="NZ_BMUO01000015.1"/>
</dbReference>
<dbReference type="Proteomes" id="UP001353952">
    <property type="component" value="Unassembled WGS sequence"/>
</dbReference>
<keyword evidence="1" id="KW-0175">Coiled coil</keyword>
<keyword evidence="2" id="KW-1133">Transmembrane helix</keyword>
<feature type="coiled-coil region" evidence="1">
    <location>
        <begin position="39"/>
        <end position="84"/>
    </location>
</feature>
<evidence type="ECO:0000313" key="4">
    <source>
        <dbReference type="Proteomes" id="UP001353952"/>
    </source>
</evidence>
<reference evidence="3 4" key="1">
    <citation type="submission" date="2024-01" db="EMBL/GenBank/DDBJ databases">
        <title>Genome analysis.</title>
        <authorList>
            <person name="Zhang K."/>
        </authorList>
    </citation>
    <scope>NUCLEOTIDE SEQUENCE [LARGE SCALE GENOMIC DNA]</scope>
    <source>
        <strain evidence="3 4">CGMCC 4.1753</strain>
    </source>
</reference>
<evidence type="ECO:0000256" key="1">
    <source>
        <dbReference type="SAM" id="Coils"/>
    </source>
</evidence>
<organism evidence="3 4">
    <name type="scientific">Streptomyces violaceochromogenes</name>
    <dbReference type="NCBI Taxonomy" id="67377"/>
    <lineage>
        <taxon>Bacteria</taxon>
        <taxon>Bacillati</taxon>
        <taxon>Actinomycetota</taxon>
        <taxon>Actinomycetes</taxon>
        <taxon>Kitasatosporales</taxon>
        <taxon>Streptomycetaceae</taxon>
        <taxon>Streptomyces</taxon>
    </lineage>
</organism>
<evidence type="ECO:0000256" key="2">
    <source>
        <dbReference type="SAM" id="Phobius"/>
    </source>
</evidence>
<dbReference type="EMBL" id="JAYXNZ010000002">
    <property type="protein sequence ID" value="MEC7051360.1"/>
    <property type="molecule type" value="Genomic_DNA"/>
</dbReference>
<keyword evidence="2" id="KW-0812">Transmembrane</keyword>
<sequence>MGEENALPTLVGVLVGVLVTGLVGWFGPLRLQRRQAETTAGLQERLRLHELELEEMRTRSALALQRLQNEHERELETARTAQTRIDRIVCFRLVGSAWMQAILATLSRLEAGEQVQPATFDEEFARLRRETDEAAARLMLDGVWVSSADDEHGMTAPLFAAMARATEALRRVVVAAARTGVAADPVPAEAREAVRAAEAARERFRTTLFELLAVEGAGLRRV</sequence>
<evidence type="ECO:0000313" key="3">
    <source>
        <dbReference type="EMBL" id="MEC7051360.1"/>
    </source>
</evidence>
<accession>A0ABU6LQF8</accession>
<name>A0ABU6LQF8_9ACTN</name>
<keyword evidence="2" id="KW-0472">Membrane</keyword>
<comment type="caution">
    <text evidence="3">The sequence shown here is derived from an EMBL/GenBank/DDBJ whole genome shotgun (WGS) entry which is preliminary data.</text>
</comment>
<keyword evidence="4" id="KW-1185">Reference proteome</keyword>
<feature type="transmembrane region" description="Helical" evidence="2">
    <location>
        <begin position="6"/>
        <end position="26"/>
    </location>
</feature>
<protein>
    <recommendedName>
        <fullName evidence="5">Secreted protein</fullName>
    </recommendedName>
</protein>
<proteinExistence type="predicted"/>